<proteinExistence type="predicted"/>
<reference evidence="7 8" key="1">
    <citation type="journal article" date="2018" name="Sci. Rep.">
        <title>Genome sequence of the cauliflower mushroom Sparassis crispa (Hanabiratake) and its association with beneficial usage.</title>
        <authorList>
            <person name="Kiyama R."/>
            <person name="Furutani Y."/>
            <person name="Kawaguchi K."/>
            <person name="Nakanishi T."/>
        </authorList>
    </citation>
    <scope>NUCLEOTIDE SEQUENCE [LARGE SCALE GENOMIC DNA]</scope>
</reference>
<evidence type="ECO:0000259" key="6">
    <source>
        <dbReference type="SMART" id="SM00916"/>
    </source>
</evidence>
<dbReference type="OrthoDB" id="1696305at2759"/>
<dbReference type="PANTHER" id="PTHR13274">
    <property type="entry name" value="MITOCHONDRIAL RIBOSOMAL PROTEIN S25"/>
    <property type="match status" value="1"/>
</dbReference>
<dbReference type="Gene3D" id="3.40.30.10">
    <property type="entry name" value="Glutaredoxin"/>
    <property type="match status" value="1"/>
</dbReference>
<comment type="caution">
    <text evidence="7">The sequence shown here is derived from an EMBL/GenBank/DDBJ whole genome shotgun (WGS) entry which is preliminary data.</text>
</comment>
<evidence type="ECO:0000256" key="3">
    <source>
        <dbReference type="ARBA" id="ARBA00023128"/>
    </source>
</evidence>
<dbReference type="STRING" id="139825.A0A401G8Y2"/>
<feature type="domain" description="Ribosomal protein/NADH dehydrogenase" evidence="6">
    <location>
        <begin position="40"/>
        <end position="118"/>
    </location>
</feature>
<evidence type="ECO:0000313" key="7">
    <source>
        <dbReference type="EMBL" id="GBE78617.1"/>
    </source>
</evidence>
<evidence type="ECO:0000313" key="8">
    <source>
        <dbReference type="Proteomes" id="UP000287166"/>
    </source>
</evidence>
<dbReference type="GO" id="GO:0005840">
    <property type="term" value="C:ribosome"/>
    <property type="evidence" value="ECO:0007669"/>
    <property type="project" value="UniProtKB-KW"/>
</dbReference>
<dbReference type="GO" id="GO:0005739">
    <property type="term" value="C:mitochondrion"/>
    <property type="evidence" value="ECO:0007669"/>
    <property type="project" value="UniProtKB-SubCell"/>
</dbReference>
<dbReference type="GO" id="GO:1990904">
    <property type="term" value="C:ribonucleoprotein complex"/>
    <property type="evidence" value="ECO:0007669"/>
    <property type="project" value="UniProtKB-KW"/>
</dbReference>
<evidence type="ECO:0000256" key="5">
    <source>
        <dbReference type="SAM" id="MobiDB-lite"/>
    </source>
</evidence>
<dbReference type="InterPro" id="IPR036249">
    <property type="entry name" value="Thioredoxin-like_sf"/>
</dbReference>
<accession>A0A401G8Y2</accession>
<dbReference type="AlphaFoldDB" id="A0A401G8Y2"/>
<evidence type="ECO:0000256" key="2">
    <source>
        <dbReference type="ARBA" id="ARBA00022980"/>
    </source>
</evidence>
<dbReference type="SUPFAM" id="SSF52833">
    <property type="entry name" value="Thioredoxin-like"/>
    <property type="match status" value="1"/>
</dbReference>
<name>A0A401G8Y2_9APHY</name>
<dbReference type="SMART" id="SM00916">
    <property type="entry name" value="L51_S25_CI-B8"/>
    <property type="match status" value="1"/>
</dbReference>
<dbReference type="InterPro" id="IPR040049">
    <property type="entry name" value="Ribosomal_mS25/mL61"/>
</dbReference>
<evidence type="ECO:0000256" key="1">
    <source>
        <dbReference type="ARBA" id="ARBA00004173"/>
    </source>
</evidence>
<dbReference type="InterPro" id="IPR007741">
    <property type="entry name" value="Ribosomal_mL43/mS25/NADH_DH"/>
</dbReference>
<keyword evidence="2" id="KW-0689">Ribosomal protein</keyword>
<organism evidence="7 8">
    <name type="scientific">Sparassis crispa</name>
    <dbReference type="NCBI Taxonomy" id="139825"/>
    <lineage>
        <taxon>Eukaryota</taxon>
        <taxon>Fungi</taxon>
        <taxon>Dikarya</taxon>
        <taxon>Basidiomycota</taxon>
        <taxon>Agaricomycotina</taxon>
        <taxon>Agaricomycetes</taxon>
        <taxon>Polyporales</taxon>
        <taxon>Sparassidaceae</taxon>
        <taxon>Sparassis</taxon>
    </lineage>
</organism>
<dbReference type="Proteomes" id="UP000287166">
    <property type="component" value="Unassembled WGS sequence"/>
</dbReference>
<dbReference type="EMBL" id="BFAD01000001">
    <property type="protein sequence ID" value="GBE78617.1"/>
    <property type="molecule type" value="Genomic_DNA"/>
</dbReference>
<dbReference type="Pfam" id="PF05047">
    <property type="entry name" value="L51_S25_CI-B8"/>
    <property type="match status" value="1"/>
</dbReference>
<gene>
    <name evidence="7" type="ORF">SCP_0115060</name>
</gene>
<dbReference type="GeneID" id="38775534"/>
<dbReference type="PANTHER" id="PTHR13274:SF2">
    <property type="entry name" value="SMALL RIBOSOMAL SUBUNIT PROTEIN MS25"/>
    <property type="match status" value="1"/>
</dbReference>
<dbReference type="InParanoid" id="A0A401G8Y2"/>
<keyword evidence="8" id="KW-1185">Reference proteome</keyword>
<protein>
    <recommendedName>
        <fullName evidence="6">Ribosomal protein/NADH dehydrogenase domain-containing protein</fullName>
    </recommendedName>
</protein>
<evidence type="ECO:0000256" key="4">
    <source>
        <dbReference type="ARBA" id="ARBA00023274"/>
    </source>
</evidence>
<keyword evidence="3" id="KW-0496">Mitochondrion</keyword>
<keyword evidence="4" id="KW-0687">Ribonucleoprotein</keyword>
<feature type="region of interest" description="Disordered" evidence="5">
    <location>
        <begin position="134"/>
        <end position="168"/>
    </location>
</feature>
<dbReference type="RefSeq" id="XP_027609530.1">
    <property type="nucleotide sequence ID" value="XM_027753729.1"/>
</dbReference>
<comment type="subcellular location">
    <subcellularLocation>
        <location evidence="1">Mitochondrion</location>
    </subcellularLocation>
</comment>
<dbReference type="GO" id="GO:0003735">
    <property type="term" value="F:structural constituent of ribosome"/>
    <property type="evidence" value="ECO:0007669"/>
    <property type="project" value="InterPro"/>
</dbReference>
<sequence>MPRKPKFIPGPSKLSKILANLKQEPHPQLLNIRALRLTLAARNDHFGARHFVKEDLPRIRYHNAAVDIEVNKMAKSREDAWKPEMVVEFADGRSQTLDLDKKWSSTILQELLDLAGGPIWSRWKKQRAAAGLPVLDPPVPKPQAPKASAQDPFFLPNRPKTGAAAVLP</sequence>